<dbReference type="GO" id="GO:0003677">
    <property type="term" value="F:DNA binding"/>
    <property type="evidence" value="ECO:0007669"/>
    <property type="project" value="InterPro"/>
</dbReference>
<dbReference type="PROSITE" id="PS50930">
    <property type="entry name" value="HTH_LYTTR"/>
    <property type="match status" value="1"/>
</dbReference>
<dbReference type="SUPFAM" id="SSF52172">
    <property type="entry name" value="CheY-like"/>
    <property type="match status" value="1"/>
</dbReference>
<feature type="modified residue" description="4-aspartylphosphate" evidence="3">
    <location>
        <position position="56"/>
    </location>
</feature>
<dbReference type="Gene3D" id="2.40.50.40">
    <property type="match status" value="1"/>
</dbReference>
<evidence type="ECO:0000256" key="2">
    <source>
        <dbReference type="ARBA" id="ARBA00024867"/>
    </source>
</evidence>
<sequence length="245" mass="28266">MKKLRALIIEDEQPAREELKYLLQEYEDIEVVGEADNGITGLHLIEKLKPDVIFLDINIPKIHGCELARHISAVSEIGKPPFVVFVTAYDIHAIDAFEIGVVDYLLKPISHHRLYKTLEKIRSLYKETEIPIGKLAVEKNERIKLLDLEEIVFAEAHEGNVLINTKNETFIYKGTIKSLEEKLKDRGFFRVQKSYIVNLNKIAEILPWFKGTYWLVMEDNKKTQIPVSKSQIKELKALLGLDRET</sequence>
<keyword evidence="3" id="KW-0597">Phosphoprotein</keyword>
<dbReference type="GO" id="GO:0000156">
    <property type="term" value="F:phosphorelay response regulator activity"/>
    <property type="evidence" value="ECO:0007669"/>
    <property type="project" value="InterPro"/>
</dbReference>
<dbReference type="PANTHER" id="PTHR37299:SF1">
    <property type="entry name" value="STAGE 0 SPORULATION PROTEIN A HOMOLOG"/>
    <property type="match status" value="1"/>
</dbReference>
<reference evidence="6 7" key="1">
    <citation type="submission" date="2008-07" db="EMBL/GenBank/DDBJ databases">
        <authorList>
            <person name="Gonzalez J."/>
            <person name="Sokolova T."/>
            <person name="Ferriera S."/>
            <person name="Johnson J."/>
            <person name="Kravitz S."/>
            <person name="Beeson K."/>
            <person name="Sutton G."/>
            <person name="Rogers Y.-H."/>
            <person name="Friedman R."/>
            <person name="Frazier M."/>
            <person name="Venter J.C."/>
        </authorList>
    </citation>
    <scope>NUCLEOTIDE SEQUENCE [LARGE SCALE GENOMIC DNA]</scope>
    <source>
        <strain evidence="6 7">DSM 12653</strain>
    </source>
</reference>
<accession>A0A0F5PN31</accession>
<dbReference type="RefSeq" id="WP_043883805.1">
    <property type="nucleotide sequence ID" value="NZ_ABXP02000053.1"/>
</dbReference>
<feature type="domain" description="Response regulatory" evidence="4">
    <location>
        <begin position="5"/>
        <end position="122"/>
    </location>
</feature>
<comment type="caution">
    <text evidence="6">The sequence shown here is derived from an EMBL/GenBank/DDBJ whole genome shotgun (WGS) entry which is preliminary data.</text>
</comment>
<name>A0A0F5PN31_9THEO</name>
<dbReference type="SMART" id="SM00850">
    <property type="entry name" value="LytTR"/>
    <property type="match status" value="1"/>
</dbReference>
<dbReference type="Gene3D" id="3.40.50.2300">
    <property type="match status" value="1"/>
</dbReference>
<dbReference type="Pfam" id="PF00072">
    <property type="entry name" value="Response_reg"/>
    <property type="match status" value="1"/>
</dbReference>
<dbReference type="EMBL" id="ABXP02000053">
    <property type="protein sequence ID" value="KKC30052.1"/>
    <property type="molecule type" value="Genomic_DNA"/>
</dbReference>
<comment type="function">
    <text evidence="2">May play the central regulatory role in sporulation. It may be an element of the effector pathway responsible for the activation of sporulation genes in response to nutritional stress. Spo0A may act in concert with spo0H (a sigma factor) to control the expression of some genes that are critical to the sporulation process.</text>
</comment>
<organism evidence="6 7">
    <name type="scientific">Caldanaerobacter subterraneus subsp. pacificus DSM 12653</name>
    <dbReference type="NCBI Taxonomy" id="391606"/>
    <lineage>
        <taxon>Bacteria</taxon>
        <taxon>Bacillati</taxon>
        <taxon>Bacillota</taxon>
        <taxon>Clostridia</taxon>
        <taxon>Thermoanaerobacterales</taxon>
        <taxon>Thermoanaerobacteraceae</taxon>
        <taxon>Caldanaerobacter</taxon>
    </lineage>
</organism>
<evidence type="ECO:0000313" key="7">
    <source>
        <dbReference type="Proteomes" id="UP000010146"/>
    </source>
</evidence>
<dbReference type="SMART" id="SM00448">
    <property type="entry name" value="REC"/>
    <property type="match status" value="1"/>
</dbReference>
<dbReference type="AlphaFoldDB" id="A0A0F5PN31"/>
<dbReference type="InterPro" id="IPR011006">
    <property type="entry name" value="CheY-like_superfamily"/>
</dbReference>
<evidence type="ECO:0000256" key="3">
    <source>
        <dbReference type="PROSITE-ProRule" id="PRU00169"/>
    </source>
</evidence>
<dbReference type="PROSITE" id="PS50110">
    <property type="entry name" value="RESPONSE_REGULATORY"/>
    <property type="match status" value="1"/>
</dbReference>
<gene>
    <name evidence="6" type="ORF">CDSM653_00909</name>
</gene>
<dbReference type="Gene3D" id="2.20.25.10">
    <property type="match status" value="1"/>
</dbReference>
<dbReference type="Proteomes" id="UP000010146">
    <property type="component" value="Unassembled WGS sequence"/>
</dbReference>
<dbReference type="InterPro" id="IPR001789">
    <property type="entry name" value="Sig_transdc_resp-reg_receiver"/>
</dbReference>
<reference evidence="6 7" key="2">
    <citation type="journal article" date="2015" name="BMC Genomics">
        <title>Analysis of three genomes within the thermophilic bacterial species Caldanaerobacter subterraneus with a focus on carbon monoxide dehydrogenase evolution and hydrolase diversity.</title>
        <authorList>
            <person name="Sant'Anna F.H."/>
            <person name="Lebedinsky A.V."/>
            <person name="Sokolova T.G."/>
            <person name="Robb F.T."/>
            <person name="Gonzalez J.M."/>
        </authorList>
    </citation>
    <scope>NUCLEOTIDE SEQUENCE [LARGE SCALE GENOMIC DNA]</scope>
    <source>
        <strain evidence="6 7">DSM 12653</strain>
    </source>
</reference>
<evidence type="ECO:0000256" key="1">
    <source>
        <dbReference type="ARBA" id="ARBA00018672"/>
    </source>
</evidence>
<feature type="domain" description="HTH LytTR-type" evidence="5">
    <location>
        <begin position="135"/>
        <end position="241"/>
    </location>
</feature>
<evidence type="ECO:0000313" key="6">
    <source>
        <dbReference type="EMBL" id="KKC30052.1"/>
    </source>
</evidence>
<evidence type="ECO:0000259" key="5">
    <source>
        <dbReference type="PROSITE" id="PS50930"/>
    </source>
</evidence>
<protein>
    <recommendedName>
        <fullName evidence="1">Stage 0 sporulation protein A homolog</fullName>
    </recommendedName>
</protein>
<dbReference type="Pfam" id="PF04397">
    <property type="entry name" value="LytTR"/>
    <property type="match status" value="1"/>
</dbReference>
<reference evidence="7" key="3">
    <citation type="submission" date="2015-02" db="EMBL/GenBank/DDBJ databases">
        <title>Genome analysis of three genomes within the thermophilic hydrogenogenic bacterial species Caldanaerobacter subterraneus.</title>
        <authorList>
            <person name="Sant'Anna F.H."/>
            <person name="Lebedinsky A."/>
            <person name="Sokolova T."/>
            <person name="Robb F.T."/>
            <person name="Gonzalez J.M."/>
        </authorList>
    </citation>
    <scope>NUCLEOTIDE SEQUENCE [LARGE SCALE GENOMIC DNA]</scope>
    <source>
        <strain evidence="7">DSM 12653</strain>
    </source>
</reference>
<dbReference type="PANTHER" id="PTHR37299">
    <property type="entry name" value="TRANSCRIPTIONAL REGULATOR-RELATED"/>
    <property type="match status" value="1"/>
</dbReference>
<dbReference type="InterPro" id="IPR007492">
    <property type="entry name" value="LytTR_DNA-bd_dom"/>
</dbReference>
<evidence type="ECO:0000259" key="4">
    <source>
        <dbReference type="PROSITE" id="PS50110"/>
    </source>
</evidence>
<proteinExistence type="predicted"/>
<dbReference type="InterPro" id="IPR046947">
    <property type="entry name" value="LytR-like"/>
</dbReference>